<feature type="region of interest" description="Disordered" evidence="1">
    <location>
        <begin position="1"/>
        <end position="23"/>
    </location>
</feature>
<keyword evidence="4" id="KW-1185">Reference proteome</keyword>
<evidence type="ECO:0000313" key="3">
    <source>
        <dbReference type="EMBL" id="PIN15520.1"/>
    </source>
</evidence>
<accession>A0A2G9HE05</accession>
<dbReference type="Gene3D" id="1.20.1280.50">
    <property type="match status" value="1"/>
</dbReference>
<dbReference type="PANTHER" id="PTHR31672:SF13">
    <property type="entry name" value="F-BOX PROTEIN CPR30-LIKE"/>
    <property type="match status" value="1"/>
</dbReference>
<proteinExistence type="predicted"/>
<dbReference type="PANTHER" id="PTHR31672">
    <property type="entry name" value="BNACNNG10540D PROTEIN"/>
    <property type="match status" value="1"/>
</dbReference>
<dbReference type="CDD" id="cd22157">
    <property type="entry name" value="F-box_AtFBW1-like"/>
    <property type="match status" value="1"/>
</dbReference>
<dbReference type="Proteomes" id="UP000231279">
    <property type="component" value="Unassembled WGS sequence"/>
</dbReference>
<comment type="caution">
    <text evidence="3">The sequence shown here is derived from an EMBL/GenBank/DDBJ whole genome shotgun (WGS) entry which is preliminary data.</text>
</comment>
<evidence type="ECO:0000259" key="2">
    <source>
        <dbReference type="SMART" id="SM00256"/>
    </source>
</evidence>
<gene>
    <name evidence="3" type="ORF">CDL12_11834</name>
</gene>
<protein>
    <recommendedName>
        <fullName evidence="2">F-box domain-containing protein</fullName>
    </recommendedName>
</protein>
<dbReference type="EMBL" id="NKXS01002056">
    <property type="protein sequence ID" value="PIN15520.1"/>
    <property type="molecule type" value="Genomic_DNA"/>
</dbReference>
<sequence>MPPKRNQNRSKTKNKRPQASKEPAVDAMGNCVFPRDIMLCILTRLPVKSLLRFKSVCKPWCKLFATPKFMKMHHDQFSDDPRNQTFIIYSLSAYHDHTMSLLNVECNKMKLKPRNLDHPYPEVLFRMDFVGCCNGLVCMGCPPLGQGIVLWNPTTKLSKFIRLSRVDFGSPDKVSLGFGYDSERSDFKVVRVVCLGKTKKGKNMGVGVEVYSANSDSWKTIKVDFQFRVLWTNSDVIVNGNPYWVAKVDENESSKNQLGEVLVWFDVTKLVFKIVPLSSLDLKEGAQVPLVDWKGSLGAILSNKNMERVESIDVWVFDDGQKIWTKNHTFGPIEMNVDRFVQCSKNGKKIVGQFRDGKLFVFDPETGLVKKIVIDEAQSYSFWVCGYSESLAYVKGMQQVVVKKEEKDEDEEEDDMEGALVDVDGFVNSCMQLRGYYIVNNYPFRGIID</sequence>
<dbReference type="SUPFAM" id="SSF50998">
    <property type="entry name" value="Quinoprotein alcohol dehydrogenase-like"/>
    <property type="match status" value="1"/>
</dbReference>
<dbReference type="Pfam" id="PF00646">
    <property type="entry name" value="F-box"/>
    <property type="match status" value="1"/>
</dbReference>
<feature type="compositionally biased region" description="Basic residues" evidence="1">
    <location>
        <begin position="1"/>
        <end position="18"/>
    </location>
</feature>
<dbReference type="InterPro" id="IPR006527">
    <property type="entry name" value="F-box-assoc_dom_typ1"/>
</dbReference>
<evidence type="ECO:0000256" key="1">
    <source>
        <dbReference type="SAM" id="MobiDB-lite"/>
    </source>
</evidence>
<dbReference type="InterPro" id="IPR001810">
    <property type="entry name" value="F-box_dom"/>
</dbReference>
<dbReference type="InterPro" id="IPR011047">
    <property type="entry name" value="Quinoprotein_ADH-like_sf"/>
</dbReference>
<organism evidence="3 4">
    <name type="scientific">Handroanthus impetiginosus</name>
    <dbReference type="NCBI Taxonomy" id="429701"/>
    <lineage>
        <taxon>Eukaryota</taxon>
        <taxon>Viridiplantae</taxon>
        <taxon>Streptophyta</taxon>
        <taxon>Embryophyta</taxon>
        <taxon>Tracheophyta</taxon>
        <taxon>Spermatophyta</taxon>
        <taxon>Magnoliopsida</taxon>
        <taxon>eudicotyledons</taxon>
        <taxon>Gunneridae</taxon>
        <taxon>Pentapetalae</taxon>
        <taxon>asterids</taxon>
        <taxon>lamiids</taxon>
        <taxon>Lamiales</taxon>
        <taxon>Bignoniaceae</taxon>
        <taxon>Crescentiina</taxon>
        <taxon>Tabebuia alliance</taxon>
        <taxon>Handroanthus</taxon>
    </lineage>
</organism>
<evidence type="ECO:0000313" key="4">
    <source>
        <dbReference type="Proteomes" id="UP000231279"/>
    </source>
</evidence>
<dbReference type="InterPro" id="IPR017451">
    <property type="entry name" value="F-box-assoc_interact_dom"/>
</dbReference>
<dbReference type="InterPro" id="IPR050796">
    <property type="entry name" value="SCF_F-box_component"/>
</dbReference>
<dbReference type="OrthoDB" id="910659at2759"/>
<name>A0A2G9HE05_9LAMI</name>
<dbReference type="InterPro" id="IPR036047">
    <property type="entry name" value="F-box-like_dom_sf"/>
</dbReference>
<dbReference type="SUPFAM" id="SSF81383">
    <property type="entry name" value="F-box domain"/>
    <property type="match status" value="1"/>
</dbReference>
<dbReference type="NCBIfam" id="TIGR01640">
    <property type="entry name" value="F_box_assoc_1"/>
    <property type="match status" value="1"/>
</dbReference>
<dbReference type="Pfam" id="PF07734">
    <property type="entry name" value="FBA_1"/>
    <property type="match status" value="1"/>
</dbReference>
<dbReference type="AlphaFoldDB" id="A0A2G9HE05"/>
<dbReference type="SMART" id="SM00256">
    <property type="entry name" value="FBOX"/>
    <property type="match status" value="1"/>
</dbReference>
<reference evidence="4" key="1">
    <citation type="journal article" date="2018" name="Gigascience">
        <title>Genome assembly of the Pink Ipe (Handroanthus impetiginosus, Bignoniaceae), a highly valued, ecologically keystone Neotropical timber forest tree.</title>
        <authorList>
            <person name="Silva-Junior O.B."/>
            <person name="Grattapaglia D."/>
            <person name="Novaes E."/>
            <person name="Collevatti R.G."/>
        </authorList>
    </citation>
    <scope>NUCLEOTIDE SEQUENCE [LARGE SCALE GENOMIC DNA]</scope>
    <source>
        <strain evidence="4">cv. UFG-1</strain>
    </source>
</reference>
<dbReference type="STRING" id="429701.A0A2G9HE05"/>
<feature type="domain" description="F-box" evidence="2">
    <location>
        <begin position="33"/>
        <end position="73"/>
    </location>
</feature>